<organism evidence="19 20">
    <name type="scientific">Facklamia hominis</name>
    <dbReference type="NCBI Taxonomy" id="178214"/>
    <lineage>
        <taxon>Bacteria</taxon>
        <taxon>Bacillati</taxon>
        <taxon>Bacillota</taxon>
        <taxon>Bacilli</taxon>
        <taxon>Lactobacillales</taxon>
        <taxon>Aerococcaceae</taxon>
        <taxon>Facklamia</taxon>
    </lineage>
</organism>
<dbReference type="GO" id="GO:0004674">
    <property type="term" value="F:protein serine/threonine kinase activity"/>
    <property type="evidence" value="ECO:0007669"/>
    <property type="project" value="UniProtKB-KW"/>
</dbReference>
<feature type="binding site" evidence="16">
    <location>
        <begin position="154"/>
        <end position="161"/>
    </location>
    <ligand>
        <name>ATP</name>
        <dbReference type="ChEBI" id="CHEBI:30616"/>
    </ligand>
</feature>
<feature type="active site" evidence="16">
    <location>
        <position position="244"/>
    </location>
</feature>
<reference evidence="19" key="1">
    <citation type="submission" date="2023-05" db="EMBL/GenBank/DDBJ databases">
        <title>Cataloging the Phylogenetic Diversity of Human Bladder Bacteria.</title>
        <authorList>
            <person name="Du J."/>
        </authorList>
    </citation>
    <scope>NUCLEOTIDE SEQUENCE</scope>
    <source>
        <strain evidence="19">UMB1231</strain>
    </source>
</reference>
<dbReference type="EMBL" id="JASOOE010000014">
    <property type="protein sequence ID" value="MDK7187763.1"/>
    <property type="molecule type" value="Genomic_DNA"/>
</dbReference>
<feature type="binding site" evidence="16">
    <location>
        <position position="203"/>
    </location>
    <ligand>
        <name>Mg(2+)</name>
        <dbReference type="ChEBI" id="CHEBI:18420"/>
    </ligand>
</feature>
<evidence type="ECO:0000256" key="3">
    <source>
        <dbReference type="ARBA" id="ARBA00006883"/>
    </source>
</evidence>
<dbReference type="GO" id="GO:0000287">
    <property type="term" value="F:magnesium ion binding"/>
    <property type="evidence" value="ECO:0007669"/>
    <property type="project" value="UniProtKB-UniRule"/>
</dbReference>
<feature type="domain" description="HPr kinase/phosphorylase C-terminal" evidence="18">
    <location>
        <begin position="131"/>
        <end position="299"/>
    </location>
</feature>
<evidence type="ECO:0000256" key="5">
    <source>
        <dbReference type="ARBA" id="ARBA00022527"/>
    </source>
</evidence>
<dbReference type="GO" id="GO:0005524">
    <property type="term" value="F:ATP binding"/>
    <property type="evidence" value="ECO:0007669"/>
    <property type="project" value="UniProtKB-UniRule"/>
</dbReference>
<evidence type="ECO:0000259" key="17">
    <source>
        <dbReference type="Pfam" id="PF02603"/>
    </source>
</evidence>
<dbReference type="AlphaFoldDB" id="A0AAJ1Q4Y3"/>
<dbReference type="GO" id="GO:0006109">
    <property type="term" value="P:regulation of carbohydrate metabolic process"/>
    <property type="evidence" value="ECO:0007669"/>
    <property type="project" value="UniProtKB-UniRule"/>
</dbReference>
<feature type="region of interest" description="Important for the catalytic mechanism of dephosphorylation" evidence="16">
    <location>
        <begin position="265"/>
        <end position="270"/>
    </location>
</feature>
<accession>A0AAJ1Q4Y3</accession>
<feature type="active site" description="Proton acceptor; for phosphorylation activity. Proton donor; for dephosphorylation activity" evidence="16">
    <location>
        <position position="178"/>
    </location>
</feature>
<dbReference type="EC" id="2.7.11.-" evidence="16"/>
<evidence type="ECO:0000256" key="7">
    <source>
        <dbReference type="ARBA" id="ARBA00022723"/>
    </source>
</evidence>
<keyword evidence="5 16" id="KW-0723">Serine/threonine-protein kinase</keyword>
<comment type="catalytic activity">
    <reaction evidence="15 16">
        <text>[HPr protein]-O-phospho-L-serine + phosphate + H(+) = [HPr protein]-L-serine + diphosphate</text>
        <dbReference type="Rhea" id="RHEA:46604"/>
        <dbReference type="Rhea" id="RHEA-COMP:11602"/>
        <dbReference type="Rhea" id="RHEA-COMP:11603"/>
        <dbReference type="ChEBI" id="CHEBI:15378"/>
        <dbReference type="ChEBI" id="CHEBI:29999"/>
        <dbReference type="ChEBI" id="CHEBI:33019"/>
        <dbReference type="ChEBI" id="CHEBI:43474"/>
        <dbReference type="ChEBI" id="CHEBI:83421"/>
    </reaction>
</comment>
<dbReference type="GO" id="GO:0004712">
    <property type="term" value="F:protein serine/threonine/tyrosine kinase activity"/>
    <property type="evidence" value="ECO:0007669"/>
    <property type="project" value="UniProtKB-UniRule"/>
</dbReference>
<keyword evidence="11 16" id="KW-0460">Magnesium</keyword>
<comment type="caution">
    <text evidence="19">The sequence shown here is derived from an EMBL/GenBank/DDBJ whole genome shotgun (WGS) entry which is preliminary data.</text>
</comment>
<evidence type="ECO:0000259" key="18">
    <source>
        <dbReference type="Pfam" id="PF07475"/>
    </source>
</evidence>
<dbReference type="Proteomes" id="UP001229251">
    <property type="component" value="Unassembled WGS sequence"/>
</dbReference>
<keyword evidence="6 16" id="KW-0808">Transferase</keyword>
<dbReference type="Gene3D" id="3.40.50.300">
    <property type="entry name" value="P-loop containing nucleotide triphosphate hydrolases"/>
    <property type="match status" value="1"/>
</dbReference>
<dbReference type="SUPFAM" id="SSF53795">
    <property type="entry name" value="PEP carboxykinase-like"/>
    <property type="match status" value="1"/>
</dbReference>
<name>A0AAJ1Q4Y3_9LACT</name>
<dbReference type="EC" id="2.7.4.-" evidence="16"/>
<evidence type="ECO:0000256" key="16">
    <source>
        <dbReference type="HAMAP-Rule" id="MF_01249"/>
    </source>
</evidence>
<feature type="domain" description="HPr(Ser) kinase/phosphorylase N-terminal" evidence="17">
    <location>
        <begin position="5"/>
        <end position="128"/>
    </location>
</feature>
<dbReference type="SUPFAM" id="SSF75138">
    <property type="entry name" value="HprK N-terminal domain-like"/>
    <property type="match status" value="1"/>
</dbReference>
<dbReference type="Pfam" id="PF07475">
    <property type="entry name" value="Hpr_kinase_C"/>
    <property type="match status" value="1"/>
</dbReference>
<dbReference type="Pfam" id="PF02603">
    <property type="entry name" value="Hpr_kinase_N"/>
    <property type="match status" value="1"/>
</dbReference>
<keyword evidence="9 16" id="KW-0418">Kinase</keyword>
<comment type="function">
    <text evidence="16">Catalyzes the ATP- as well as the pyrophosphate-dependent phosphorylation of a specific serine residue in HPr, a phosphocarrier protein of the phosphoenolpyruvate-dependent sugar phosphotransferase system (PTS). HprK/P also catalyzes the pyrophosphate-producing, inorganic phosphate-dependent dephosphorylation (phosphorolysis) of seryl-phosphorylated HPr (P-Ser-HPr). The two antagonistic activities of HprK/P are regulated by several intracellular metabolites, which change their concentration in response to the absence or presence of rapidly metabolisable carbon sources (glucose, fructose, etc.) in the growth medium. Therefore, by controlling the phosphorylation state of HPr, HPrK/P is a sensor enzyme that plays a major role in the regulation of carbon metabolism and sugar transport: it mediates carbon catabolite repression (CCR), and regulates PTS-catalyzed carbohydrate uptake and inducer exclusion.</text>
</comment>
<keyword evidence="7 16" id="KW-0479">Metal-binding</keyword>
<gene>
    <name evidence="16 19" type="primary">hprK</name>
    <name evidence="19" type="ORF">QP433_07200</name>
</gene>
<dbReference type="PANTHER" id="PTHR30305:SF1">
    <property type="entry name" value="HPR KINASE_PHOSPHORYLASE"/>
    <property type="match status" value="1"/>
</dbReference>
<evidence type="ECO:0000256" key="15">
    <source>
        <dbReference type="ARBA" id="ARBA00047657"/>
    </source>
</evidence>
<comment type="subunit">
    <text evidence="16">Homohexamer.</text>
</comment>
<feature type="active site" evidence="16">
    <location>
        <position position="139"/>
    </location>
</feature>
<comment type="cofactor">
    <cofactor evidence="2 16">
        <name>Mg(2+)</name>
        <dbReference type="ChEBI" id="CHEBI:18420"/>
    </cofactor>
</comment>
<dbReference type="CDD" id="cd01918">
    <property type="entry name" value="HprK_C"/>
    <property type="match status" value="1"/>
</dbReference>
<evidence type="ECO:0000313" key="20">
    <source>
        <dbReference type="Proteomes" id="UP001229251"/>
    </source>
</evidence>
<evidence type="ECO:0000256" key="4">
    <source>
        <dbReference type="ARBA" id="ARBA00018922"/>
    </source>
</evidence>
<evidence type="ECO:0000256" key="6">
    <source>
        <dbReference type="ARBA" id="ARBA00022679"/>
    </source>
</evidence>
<feature type="region of interest" description="Important for the catalytic mechanism of both phosphorylation and dephosphorylation" evidence="16">
    <location>
        <begin position="202"/>
        <end position="211"/>
    </location>
</feature>
<keyword evidence="10 16" id="KW-0067">ATP-binding</keyword>
<evidence type="ECO:0000256" key="9">
    <source>
        <dbReference type="ARBA" id="ARBA00022777"/>
    </source>
</evidence>
<dbReference type="Gene3D" id="3.40.1390.20">
    <property type="entry name" value="HprK N-terminal domain-like"/>
    <property type="match status" value="1"/>
</dbReference>
<evidence type="ECO:0000256" key="13">
    <source>
        <dbReference type="ARBA" id="ARBA00023277"/>
    </source>
</evidence>
<dbReference type="InterPro" id="IPR011104">
    <property type="entry name" value="Hpr_kin/Pase_C"/>
</dbReference>
<keyword evidence="12 16" id="KW-0511">Multifunctional enzyme</keyword>
<comment type="miscellaneous">
    <text evidence="16">Both phosphorylation and phosphorolysis are carried out by the same active site and suggest a common mechanism for both reactions.</text>
</comment>
<keyword evidence="13 16" id="KW-0119">Carbohydrate metabolism</keyword>
<evidence type="ECO:0000256" key="11">
    <source>
        <dbReference type="ARBA" id="ARBA00022842"/>
    </source>
</evidence>
<comment type="domain">
    <text evidence="16">The Walker A ATP-binding motif also binds Pi and PPi.</text>
</comment>
<dbReference type="NCBIfam" id="TIGR00679">
    <property type="entry name" value="hpr-ser"/>
    <property type="match status" value="1"/>
</dbReference>
<evidence type="ECO:0000256" key="1">
    <source>
        <dbReference type="ARBA" id="ARBA00001120"/>
    </source>
</evidence>
<evidence type="ECO:0000256" key="14">
    <source>
        <dbReference type="ARBA" id="ARBA00033012"/>
    </source>
</evidence>
<dbReference type="InterPro" id="IPR027417">
    <property type="entry name" value="P-loop_NTPase"/>
</dbReference>
<evidence type="ECO:0000313" key="19">
    <source>
        <dbReference type="EMBL" id="MDK7187763.1"/>
    </source>
</evidence>
<dbReference type="GO" id="GO:0000155">
    <property type="term" value="F:phosphorelay sensor kinase activity"/>
    <property type="evidence" value="ECO:0007669"/>
    <property type="project" value="InterPro"/>
</dbReference>
<keyword evidence="8 16" id="KW-0547">Nucleotide-binding</keyword>
<comment type="similarity">
    <text evidence="3 16">Belongs to the HPrK/P family.</text>
</comment>
<dbReference type="FunFam" id="3.40.50.300:FF:000174">
    <property type="entry name" value="HPr kinase/phosphorylase"/>
    <property type="match status" value="1"/>
</dbReference>
<proteinExistence type="inferred from homology"/>
<evidence type="ECO:0000256" key="10">
    <source>
        <dbReference type="ARBA" id="ARBA00022840"/>
    </source>
</evidence>
<dbReference type="RefSeq" id="WP_070609557.1">
    <property type="nucleotide sequence ID" value="NZ_CAUPDI010000002.1"/>
</dbReference>
<dbReference type="HAMAP" id="MF_01249">
    <property type="entry name" value="HPr_kinase"/>
    <property type="match status" value="1"/>
</dbReference>
<feature type="binding site" evidence="16">
    <location>
        <position position="161"/>
    </location>
    <ligand>
        <name>Mg(2+)</name>
        <dbReference type="ChEBI" id="CHEBI:18420"/>
    </ligand>
</feature>
<dbReference type="InterPro" id="IPR003755">
    <property type="entry name" value="HPr(Ser)_kin/Pase"/>
</dbReference>
<evidence type="ECO:0000256" key="8">
    <source>
        <dbReference type="ARBA" id="ARBA00022741"/>
    </source>
</evidence>
<dbReference type="InterPro" id="IPR028979">
    <property type="entry name" value="Ser_kin/Pase_Hpr-like_N_sf"/>
</dbReference>
<evidence type="ECO:0000256" key="12">
    <source>
        <dbReference type="ARBA" id="ARBA00023268"/>
    </source>
</evidence>
<evidence type="ECO:0000256" key="2">
    <source>
        <dbReference type="ARBA" id="ARBA00001946"/>
    </source>
</evidence>
<dbReference type="InterPro" id="IPR011126">
    <property type="entry name" value="Hpr_kin/Pase_Hpr_N"/>
</dbReference>
<sequence>MNKYVTVEELVDTLDVKLVAGAEFMNRQIISSEVSRPGLILAGFKDYYPSERIQLIGRTEIAYLQAQSSQERIEKFRLICRHDTPAIVIARGIVVPAELALVSNEMKVPVLSARSKTSRVLANLTNYLEGRLAERFSKHGVFLEVFGMGVLITGTSGVGKSETALELIQRGHRLIADDRVEFYMIDELTLIGEAPEILQNLLEIRGLGIVDVMSLYGVSAIVRSKSLELIIEMVLDDGQIEYDRLGSKQEYERIFDVQIPRIRIPVKSGRNLAAIIEAAAMNFRATQMGYDATESFNQKLDALIRANREG</sequence>
<comment type="catalytic activity">
    <reaction evidence="1 16">
        <text>[HPr protein]-L-serine + ATP = [HPr protein]-O-phospho-L-serine + ADP + H(+)</text>
        <dbReference type="Rhea" id="RHEA:46600"/>
        <dbReference type="Rhea" id="RHEA-COMP:11602"/>
        <dbReference type="Rhea" id="RHEA-COMP:11603"/>
        <dbReference type="ChEBI" id="CHEBI:15378"/>
        <dbReference type="ChEBI" id="CHEBI:29999"/>
        <dbReference type="ChEBI" id="CHEBI:30616"/>
        <dbReference type="ChEBI" id="CHEBI:83421"/>
        <dbReference type="ChEBI" id="CHEBI:456216"/>
    </reaction>
</comment>
<dbReference type="PANTHER" id="PTHR30305">
    <property type="entry name" value="PROTEIN YJDM-RELATED"/>
    <property type="match status" value="1"/>
</dbReference>
<feature type="active site" evidence="16">
    <location>
        <position position="160"/>
    </location>
</feature>
<protein>
    <recommendedName>
        <fullName evidence="4 16">HPr kinase/phosphorylase</fullName>
        <shortName evidence="16">HPrK/P</shortName>
        <ecNumber evidence="16">2.7.11.-</ecNumber>
        <ecNumber evidence="16">2.7.4.-</ecNumber>
    </recommendedName>
    <alternativeName>
        <fullName evidence="14 16">HPr(Ser) kinase/phosphorylase</fullName>
    </alternativeName>
</protein>